<evidence type="ECO:0000256" key="2">
    <source>
        <dbReference type="PROSITE-ProRule" id="PRU00169"/>
    </source>
</evidence>
<dbReference type="PANTHER" id="PTHR44591:SF3">
    <property type="entry name" value="RESPONSE REGULATORY DOMAIN-CONTAINING PROTEIN"/>
    <property type="match status" value="1"/>
</dbReference>
<accession>A0AAU8FJC2</accession>
<organism evidence="4">
    <name type="scientific">Dyadobacter sp. 676</name>
    <dbReference type="NCBI Taxonomy" id="3088362"/>
    <lineage>
        <taxon>Bacteria</taxon>
        <taxon>Pseudomonadati</taxon>
        <taxon>Bacteroidota</taxon>
        <taxon>Cytophagia</taxon>
        <taxon>Cytophagales</taxon>
        <taxon>Spirosomataceae</taxon>
        <taxon>Dyadobacter</taxon>
    </lineage>
</organism>
<dbReference type="RefSeq" id="WP_353719128.1">
    <property type="nucleotide sequence ID" value="NZ_CP159289.1"/>
</dbReference>
<proteinExistence type="predicted"/>
<dbReference type="SUPFAM" id="SSF52172">
    <property type="entry name" value="CheY-like"/>
    <property type="match status" value="1"/>
</dbReference>
<sequence length="133" mass="14752">MKKNTVIIVDDDADDRYLIGEALNIVGEKRKIVEVEDGRELVDLLVKGNPRPELILVDMNMPRMNGVEVLGAIQSFADFENVPKIVLSNDSNNAEIAYQAGADGFYTKPSTLDGYLDVARRILKKYLGGLKEP</sequence>
<dbReference type="InterPro" id="IPR050595">
    <property type="entry name" value="Bact_response_regulator"/>
</dbReference>
<dbReference type="InterPro" id="IPR001789">
    <property type="entry name" value="Sig_transdc_resp-reg_receiver"/>
</dbReference>
<evidence type="ECO:0000256" key="1">
    <source>
        <dbReference type="ARBA" id="ARBA00022553"/>
    </source>
</evidence>
<evidence type="ECO:0000313" key="4">
    <source>
        <dbReference type="EMBL" id="XCH23804.1"/>
    </source>
</evidence>
<dbReference type="AlphaFoldDB" id="A0AAU8FJC2"/>
<feature type="modified residue" description="4-aspartylphosphate" evidence="2">
    <location>
        <position position="58"/>
    </location>
</feature>
<keyword evidence="1 2" id="KW-0597">Phosphoprotein</keyword>
<protein>
    <submittedName>
        <fullName evidence="4">Response regulator</fullName>
    </submittedName>
</protein>
<dbReference type="EMBL" id="CP159289">
    <property type="protein sequence ID" value="XCH23804.1"/>
    <property type="molecule type" value="Genomic_DNA"/>
</dbReference>
<dbReference type="GO" id="GO:0000160">
    <property type="term" value="P:phosphorelay signal transduction system"/>
    <property type="evidence" value="ECO:0007669"/>
    <property type="project" value="InterPro"/>
</dbReference>
<gene>
    <name evidence="4" type="ORF">ABV298_26390</name>
</gene>
<dbReference type="Pfam" id="PF00072">
    <property type="entry name" value="Response_reg"/>
    <property type="match status" value="1"/>
</dbReference>
<name>A0AAU8FJC2_9BACT</name>
<feature type="domain" description="Response regulatory" evidence="3">
    <location>
        <begin position="5"/>
        <end position="123"/>
    </location>
</feature>
<dbReference type="InterPro" id="IPR011006">
    <property type="entry name" value="CheY-like_superfamily"/>
</dbReference>
<dbReference type="PROSITE" id="PS50110">
    <property type="entry name" value="RESPONSE_REGULATORY"/>
    <property type="match status" value="1"/>
</dbReference>
<dbReference type="SMART" id="SM00448">
    <property type="entry name" value="REC"/>
    <property type="match status" value="1"/>
</dbReference>
<dbReference type="PANTHER" id="PTHR44591">
    <property type="entry name" value="STRESS RESPONSE REGULATOR PROTEIN 1"/>
    <property type="match status" value="1"/>
</dbReference>
<dbReference type="Gene3D" id="3.40.50.2300">
    <property type="match status" value="1"/>
</dbReference>
<reference evidence="4" key="1">
    <citation type="submission" date="2024-06" db="EMBL/GenBank/DDBJ databases">
        <title>Sequencing and assembly of the genome of Dyadobacter sp. strain 676, a symbiont of Cyamopsis tetragonoloba.</title>
        <authorList>
            <person name="Guro P."/>
            <person name="Sazanova A."/>
            <person name="Kuznetsova I."/>
            <person name="Belimov A."/>
            <person name="Safronova V."/>
        </authorList>
    </citation>
    <scope>NUCLEOTIDE SEQUENCE</scope>
    <source>
        <strain evidence="4">676</strain>
    </source>
</reference>
<evidence type="ECO:0000259" key="3">
    <source>
        <dbReference type="PROSITE" id="PS50110"/>
    </source>
</evidence>